<proteinExistence type="predicted"/>
<evidence type="ECO:0000313" key="2">
    <source>
        <dbReference type="EMBL" id="RUO45959.1"/>
    </source>
</evidence>
<dbReference type="AlphaFoldDB" id="A0A432XB33"/>
<dbReference type="Proteomes" id="UP000286678">
    <property type="component" value="Unassembled WGS sequence"/>
</dbReference>
<gene>
    <name evidence="2" type="ORF">CWE21_12510</name>
</gene>
<sequence>MSLTKLHKAFDLIEELGGDFDGEKSASLISKAEKALGFGFPPTYKEFLLTLGCGDVEGLEFYGLINENFEESSVPDAIWLTLDERKSGLPSNLMLVSSTGDGNYIALKMDETNGENENPVVLISPSGDIIEKVADDFGSFLLNELEAVL</sequence>
<dbReference type="RefSeq" id="WP_126834776.1">
    <property type="nucleotide sequence ID" value="NZ_PIPT01000011.1"/>
</dbReference>
<name>A0A432XB33_9GAMM</name>
<feature type="domain" description="Knr4/Smi1-like" evidence="1">
    <location>
        <begin position="23"/>
        <end position="143"/>
    </location>
</feature>
<reference evidence="3" key="1">
    <citation type="journal article" date="2018" name="Front. Microbiol.">
        <title>Genome-Based Analysis Reveals the Taxonomy and Diversity of the Family Idiomarinaceae.</title>
        <authorList>
            <person name="Liu Y."/>
            <person name="Lai Q."/>
            <person name="Shao Z."/>
        </authorList>
    </citation>
    <scope>NUCLEOTIDE SEQUENCE [LARGE SCALE GENOMIC DNA]</scope>
    <source>
        <strain evidence="3">SW15</strain>
    </source>
</reference>
<protein>
    <submittedName>
        <fullName evidence="2">SMI1/KNR4 family protein</fullName>
    </submittedName>
</protein>
<dbReference type="Pfam" id="PF14568">
    <property type="entry name" value="SUKH_6"/>
    <property type="match status" value="1"/>
</dbReference>
<dbReference type="SUPFAM" id="SSF160631">
    <property type="entry name" value="SMI1/KNR4-like"/>
    <property type="match status" value="1"/>
</dbReference>
<dbReference type="SMART" id="SM00860">
    <property type="entry name" value="SMI1_KNR4"/>
    <property type="match status" value="1"/>
</dbReference>
<comment type="caution">
    <text evidence="2">The sequence shown here is derived from an EMBL/GenBank/DDBJ whole genome shotgun (WGS) entry which is preliminary data.</text>
</comment>
<accession>A0A432XB33</accession>
<dbReference type="Gene3D" id="3.40.1580.10">
    <property type="entry name" value="SMI1/KNR4-like"/>
    <property type="match status" value="1"/>
</dbReference>
<dbReference type="EMBL" id="PIPT01000011">
    <property type="protein sequence ID" value="RUO45959.1"/>
    <property type="molecule type" value="Genomic_DNA"/>
</dbReference>
<dbReference type="OrthoDB" id="5880263at2"/>
<dbReference type="InterPro" id="IPR018958">
    <property type="entry name" value="Knr4/Smi1-like_dom"/>
</dbReference>
<dbReference type="InterPro" id="IPR037883">
    <property type="entry name" value="Knr4/Smi1-like_sf"/>
</dbReference>
<evidence type="ECO:0000259" key="1">
    <source>
        <dbReference type="SMART" id="SM00860"/>
    </source>
</evidence>
<keyword evidence="3" id="KW-1185">Reference proteome</keyword>
<evidence type="ECO:0000313" key="3">
    <source>
        <dbReference type="Proteomes" id="UP000286678"/>
    </source>
</evidence>
<organism evidence="2 3">
    <name type="scientific">Pseudidiomarina aquimaris</name>
    <dbReference type="NCBI Taxonomy" id="641841"/>
    <lineage>
        <taxon>Bacteria</taxon>
        <taxon>Pseudomonadati</taxon>
        <taxon>Pseudomonadota</taxon>
        <taxon>Gammaproteobacteria</taxon>
        <taxon>Alteromonadales</taxon>
        <taxon>Idiomarinaceae</taxon>
        <taxon>Pseudidiomarina</taxon>
    </lineage>
</organism>